<dbReference type="PANTHER" id="PTHR45631:SF197">
    <property type="entry name" value="TYROSINE KINASE FAMILY PROTEIN"/>
    <property type="match status" value="1"/>
</dbReference>
<evidence type="ECO:0000256" key="4">
    <source>
        <dbReference type="ARBA" id="ARBA00022989"/>
    </source>
</evidence>
<dbReference type="InterPro" id="IPR024788">
    <property type="entry name" value="Malectin-like_Carb-bd_dom"/>
</dbReference>
<keyword evidence="5" id="KW-0472">Membrane</keyword>
<feature type="signal peptide" evidence="6">
    <location>
        <begin position="1"/>
        <end position="24"/>
    </location>
</feature>
<organism evidence="8 9">
    <name type="scientific">Morus notabilis</name>
    <dbReference type="NCBI Taxonomy" id="981085"/>
    <lineage>
        <taxon>Eukaryota</taxon>
        <taxon>Viridiplantae</taxon>
        <taxon>Streptophyta</taxon>
        <taxon>Embryophyta</taxon>
        <taxon>Tracheophyta</taxon>
        <taxon>Spermatophyta</taxon>
        <taxon>Magnoliopsida</taxon>
        <taxon>eudicotyledons</taxon>
        <taxon>Gunneridae</taxon>
        <taxon>Pentapetalae</taxon>
        <taxon>rosids</taxon>
        <taxon>fabids</taxon>
        <taxon>Rosales</taxon>
        <taxon>Moraceae</taxon>
        <taxon>Moreae</taxon>
        <taxon>Morus</taxon>
    </lineage>
</organism>
<dbReference type="Pfam" id="PF12819">
    <property type="entry name" value="Malectin_like"/>
    <property type="match status" value="1"/>
</dbReference>
<dbReference type="InterPro" id="IPR032675">
    <property type="entry name" value="LRR_dom_sf"/>
</dbReference>
<keyword evidence="9" id="KW-1185">Reference proteome</keyword>
<proteinExistence type="predicted"/>
<evidence type="ECO:0000256" key="3">
    <source>
        <dbReference type="ARBA" id="ARBA00022729"/>
    </source>
</evidence>
<dbReference type="Gene3D" id="2.60.120.430">
    <property type="entry name" value="Galactose-binding lectin"/>
    <property type="match status" value="1"/>
</dbReference>
<sequence length="486" mass="55346">MVVSNHSLFAILQGASFLTVLVQANHVDRTGFISIDCGISDVSIYIDEETGITYLSDTNFTDYGENREISASYKEEINEQQFWNVRSFPEGTRNCYTLSPLEGKDTRYLIRARFMYGNYDKRRQEPKFELHIGVDLWDTVIIESADAVINKEIIHVPSSDDIHICLVNTGFGIPFISVLELRPLASDIYVADAGSLLLKGRYDFGSATNKVIRYRDDVYDRLWSPLETDKWTPTNTSLGVNNISDSGYGLPLTVMSTAYTRNNSIRYMGIWWTLDRNLRYFFYLHFAELVKLQMNESREFNIYMNGDLWYDIPLIPTYLVADTLCGTKGSKPDHEGKIEIWFNATENSTLPPLVNALEYYALQKNSRQETYEKDANAIRNIKLEHELKFRNWQGDPCSPQAYLWDGLNCSYSDNNPPRIISLNLSSSGLKGEISPYIADKTMLQYFADANVIGNETSSSPGYSRGKNKFVVPLVALVRGISLHFVS</sequence>
<keyword evidence="3 6" id="KW-0732">Signal</keyword>
<evidence type="ECO:0000256" key="5">
    <source>
        <dbReference type="ARBA" id="ARBA00023136"/>
    </source>
</evidence>
<keyword evidence="4" id="KW-1133">Transmembrane helix</keyword>
<evidence type="ECO:0000256" key="2">
    <source>
        <dbReference type="ARBA" id="ARBA00022692"/>
    </source>
</evidence>
<gene>
    <name evidence="8" type="ORF">L484_026313</name>
</gene>
<evidence type="ECO:0000259" key="7">
    <source>
        <dbReference type="Pfam" id="PF12819"/>
    </source>
</evidence>
<evidence type="ECO:0000313" key="8">
    <source>
        <dbReference type="EMBL" id="EXB74616.1"/>
    </source>
</evidence>
<comment type="subcellular location">
    <subcellularLocation>
        <location evidence="1">Membrane</location>
        <topology evidence="1">Single-pass membrane protein</topology>
    </subcellularLocation>
</comment>
<evidence type="ECO:0000313" key="9">
    <source>
        <dbReference type="Proteomes" id="UP000030645"/>
    </source>
</evidence>
<dbReference type="Proteomes" id="UP000030645">
    <property type="component" value="Unassembled WGS sequence"/>
</dbReference>
<feature type="chain" id="PRO_5004932378" description="Malectin-like domain-containing protein" evidence="6">
    <location>
        <begin position="25"/>
        <end position="486"/>
    </location>
</feature>
<dbReference type="Gene3D" id="3.80.10.10">
    <property type="entry name" value="Ribonuclease Inhibitor"/>
    <property type="match status" value="1"/>
</dbReference>
<accession>W9R6F7</accession>
<dbReference type="STRING" id="981085.W9R6F7"/>
<dbReference type="GO" id="GO:0016020">
    <property type="term" value="C:membrane"/>
    <property type="evidence" value="ECO:0007669"/>
    <property type="project" value="UniProtKB-SubCell"/>
</dbReference>
<name>W9R6F7_9ROSA</name>
<reference evidence="9" key="1">
    <citation type="submission" date="2013-01" db="EMBL/GenBank/DDBJ databases">
        <title>Draft Genome Sequence of a Mulberry Tree, Morus notabilis C.K. Schneid.</title>
        <authorList>
            <person name="He N."/>
            <person name="Zhao S."/>
        </authorList>
    </citation>
    <scope>NUCLEOTIDE SEQUENCE</scope>
</reference>
<dbReference type="eggNOG" id="ENOG502QQCZ">
    <property type="taxonomic scope" value="Eukaryota"/>
</dbReference>
<dbReference type="EMBL" id="KE344648">
    <property type="protein sequence ID" value="EXB74616.1"/>
    <property type="molecule type" value="Genomic_DNA"/>
</dbReference>
<dbReference type="AlphaFoldDB" id="W9R6F7"/>
<keyword evidence="2" id="KW-0812">Transmembrane</keyword>
<evidence type="ECO:0000256" key="1">
    <source>
        <dbReference type="ARBA" id="ARBA00004167"/>
    </source>
</evidence>
<evidence type="ECO:0000256" key="6">
    <source>
        <dbReference type="SAM" id="SignalP"/>
    </source>
</evidence>
<protein>
    <recommendedName>
        <fullName evidence="7">Malectin-like domain-containing protein</fullName>
    </recommendedName>
</protein>
<dbReference type="PANTHER" id="PTHR45631">
    <property type="entry name" value="OS07G0107800 PROTEIN-RELATED"/>
    <property type="match status" value="1"/>
</dbReference>
<feature type="domain" description="Malectin-like" evidence="7">
    <location>
        <begin position="35"/>
        <end position="361"/>
    </location>
</feature>